<evidence type="ECO:0000256" key="2">
    <source>
        <dbReference type="SAM" id="Phobius"/>
    </source>
</evidence>
<protein>
    <recommendedName>
        <fullName evidence="3">CNNM transmembrane domain-containing protein</fullName>
    </recommendedName>
</protein>
<comment type="caution">
    <text evidence="4">The sequence shown here is derived from an EMBL/GenBank/DDBJ whole genome shotgun (WGS) entry which is preliminary data.</text>
</comment>
<keyword evidence="1 2" id="KW-0472">Membrane</keyword>
<dbReference type="PANTHER" id="PTHR12064:SF76">
    <property type="entry name" value="CNNM TRANSMEMBRANE DOMAIN-CONTAINING PROTEIN"/>
    <property type="match status" value="1"/>
</dbReference>
<feature type="transmembrane region" description="Helical" evidence="2">
    <location>
        <begin position="137"/>
        <end position="153"/>
    </location>
</feature>
<keyword evidence="1 2" id="KW-0812">Transmembrane</keyword>
<proteinExistence type="predicted"/>
<dbReference type="InterPro" id="IPR045095">
    <property type="entry name" value="ACDP"/>
</dbReference>
<dbReference type="AlphaFoldDB" id="A0A6D2K7B2"/>
<dbReference type="InterPro" id="IPR002550">
    <property type="entry name" value="CNNM"/>
</dbReference>
<dbReference type="GO" id="GO:0030026">
    <property type="term" value="P:intracellular manganese ion homeostasis"/>
    <property type="evidence" value="ECO:0007669"/>
    <property type="project" value="TreeGrafter"/>
</dbReference>
<dbReference type="InterPro" id="IPR036291">
    <property type="entry name" value="NAD(P)-bd_dom_sf"/>
</dbReference>
<dbReference type="Gene3D" id="3.40.50.720">
    <property type="entry name" value="NAD(P)-binding Rossmann-like Domain"/>
    <property type="match status" value="1"/>
</dbReference>
<evidence type="ECO:0000313" key="5">
    <source>
        <dbReference type="Proteomes" id="UP000467841"/>
    </source>
</evidence>
<name>A0A6D2K7B2_9BRAS</name>
<feature type="transmembrane region" description="Helical" evidence="2">
    <location>
        <begin position="159"/>
        <end position="181"/>
    </location>
</feature>
<dbReference type="PROSITE" id="PS51846">
    <property type="entry name" value="CNNM"/>
    <property type="match status" value="1"/>
</dbReference>
<feature type="transmembrane region" description="Helical" evidence="2">
    <location>
        <begin position="15"/>
        <end position="45"/>
    </location>
</feature>
<dbReference type="OrthoDB" id="1721334at2759"/>
<dbReference type="GO" id="GO:0010960">
    <property type="term" value="P:magnesium ion homeostasis"/>
    <property type="evidence" value="ECO:0007669"/>
    <property type="project" value="InterPro"/>
</dbReference>
<organism evidence="4 5">
    <name type="scientific">Microthlaspi erraticum</name>
    <dbReference type="NCBI Taxonomy" id="1685480"/>
    <lineage>
        <taxon>Eukaryota</taxon>
        <taxon>Viridiplantae</taxon>
        <taxon>Streptophyta</taxon>
        <taxon>Embryophyta</taxon>
        <taxon>Tracheophyta</taxon>
        <taxon>Spermatophyta</taxon>
        <taxon>Magnoliopsida</taxon>
        <taxon>eudicotyledons</taxon>
        <taxon>Gunneridae</taxon>
        <taxon>Pentapetalae</taxon>
        <taxon>rosids</taxon>
        <taxon>malvids</taxon>
        <taxon>Brassicales</taxon>
        <taxon>Brassicaceae</taxon>
        <taxon>Coluteocarpeae</taxon>
        <taxon>Microthlaspi</taxon>
    </lineage>
</organism>
<dbReference type="EMBL" id="CACVBM020001385">
    <property type="protein sequence ID" value="CAA7048029.1"/>
    <property type="molecule type" value="Genomic_DNA"/>
</dbReference>
<sequence>MSSSSSDSPCCGTTFWLFVMISIALVAFVGLMSGLTLGLMSLGLVDLEVLIKSGRPQDRINAGPYGMKVPQLTPSRVRLLSCNRTFDSSKAKDRLGYAPVVPLQEGIKRTIDSFSHLKAQNQPEKEVTDSVQWKKQTLIAIVILITLYHNFVATTGSSVVVTALSKVLLVASIFMFVNGILPEKMKLFGSKKKD</sequence>
<dbReference type="Proteomes" id="UP000467841">
    <property type="component" value="Unassembled WGS sequence"/>
</dbReference>
<dbReference type="GO" id="GO:0016020">
    <property type="term" value="C:membrane"/>
    <property type="evidence" value="ECO:0007669"/>
    <property type="project" value="UniProtKB-UniRule"/>
</dbReference>
<evidence type="ECO:0000256" key="1">
    <source>
        <dbReference type="PROSITE-ProRule" id="PRU01193"/>
    </source>
</evidence>
<dbReference type="PANTHER" id="PTHR12064">
    <property type="entry name" value="METAL TRANSPORTER CNNM"/>
    <property type="match status" value="1"/>
</dbReference>
<gene>
    <name evidence="4" type="ORF">MERR_LOCUS35264</name>
</gene>
<accession>A0A6D2K7B2</accession>
<keyword evidence="5" id="KW-1185">Reference proteome</keyword>
<evidence type="ECO:0000313" key="4">
    <source>
        <dbReference type="EMBL" id="CAA7048029.1"/>
    </source>
</evidence>
<evidence type="ECO:0000259" key="3">
    <source>
        <dbReference type="PROSITE" id="PS51846"/>
    </source>
</evidence>
<feature type="domain" description="CNNM transmembrane" evidence="3">
    <location>
        <begin position="11"/>
        <end position="194"/>
    </location>
</feature>
<dbReference type="SUPFAM" id="SSF51735">
    <property type="entry name" value="NAD(P)-binding Rossmann-fold domains"/>
    <property type="match status" value="1"/>
</dbReference>
<keyword evidence="1 2" id="KW-1133">Transmembrane helix</keyword>
<reference evidence="4" key="1">
    <citation type="submission" date="2020-01" db="EMBL/GenBank/DDBJ databases">
        <authorList>
            <person name="Mishra B."/>
        </authorList>
    </citation>
    <scope>NUCLEOTIDE SEQUENCE [LARGE SCALE GENOMIC DNA]</scope>
</reference>
<dbReference type="GO" id="GO:0005737">
    <property type="term" value="C:cytoplasm"/>
    <property type="evidence" value="ECO:0007669"/>
    <property type="project" value="TreeGrafter"/>
</dbReference>